<sequence>MGRSVPVPDWSRKTHWWSQCLPTNAINRTDDDEDDYDQPDETEVDADDRHVLWSRAKNGAGAGAGDWPLKG</sequence>
<evidence type="ECO:0000313" key="2">
    <source>
        <dbReference type="EMBL" id="EDX04696.1"/>
    </source>
</evidence>
<evidence type="ECO:0000256" key="1">
    <source>
        <dbReference type="SAM" id="MobiDB-lite"/>
    </source>
</evidence>
<proteinExistence type="predicted"/>
<reference evidence="2 3" key="1">
    <citation type="journal article" date="2007" name="Nature">
        <title>Evolution of genes and genomes on the Drosophila phylogeny.</title>
        <authorList>
            <consortium name="Drosophila 12 Genomes Consortium"/>
            <person name="Clark A.G."/>
            <person name="Eisen M.B."/>
            <person name="Smith D.R."/>
            <person name="Bergman C.M."/>
            <person name="Oliver B."/>
            <person name="Markow T.A."/>
            <person name="Kaufman T.C."/>
            <person name="Kellis M."/>
            <person name="Gelbart W."/>
            <person name="Iyer V.N."/>
            <person name="Pollard D.A."/>
            <person name="Sackton T.B."/>
            <person name="Larracuente A.M."/>
            <person name="Singh N.D."/>
            <person name="Abad J.P."/>
            <person name="Abt D.N."/>
            <person name="Adryan B."/>
            <person name="Aguade M."/>
            <person name="Akashi H."/>
            <person name="Anderson W.W."/>
            <person name="Aquadro C.F."/>
            <person name="Ardell D.H."/>
            <person name="Arguello R."/>
            <person name="Artieri C.G."/>
            <person name="Barbash D.A."/>
            <person name="Barker D."/>
            <person name="Barsanti P."/>
            <person name="Batterham P."/>
            <person name="Batzoglou S."/>
            <person name="Begun D."/>
            <person name="Bhutkar A."/>
            <person name="Blanco E."/>
            <person name="Bosak S.A."/>
            <person name="Bradley R.K."/>
            <person name="Brand A.D."/>
            <person name="Brent M.R."/>
            <person name="Brooks A.N."/>
            <person name="Brown R.H."/>
            <person name="Butlin R.K."/>
            <person name="Caggese C."/>
            <person name="Calvi B.R."/>
            <person name="Bernardo de Carvalho A."/>
            <person name="Caspi A."/>
            <person name="Castrezana S."/>
            <person name="Celniker S.E."/>
            <person name="Chang J.L."/>
            <person name="Chapple C."/>
            <person name="Chatterji S."/>
            <person name="Chinwalla A."/>
            <person name="Civetta A."/>
            <person name="Clifton S.W."/>
            <person name="Comeron J.M."/>
            <person name="Costello J.C."/>
            <person name="Coyne J.A."/>
            <person name="Daub J."/>
            <person name="David R.G."/>
            <person name="Delcher A.L."/>
            <person name="Delehaunty K."/>
            <person name="Do C.B."/>
            <person name="Ebling H."/>
            <person name="Edwards K."/>
            <person name="Eickbush T."/>
            <person name="Evans J.D."/>
            <person name="Filipski A."/>
            <person name="Findeiss S."/>
            <person name="Freyhult E."/>
            <person name="Fulton L."/>
            <person name="Fulton R."/>
            <person name="Garcia A.C."/>
            <person name="Gardiner A."/>
            <person name="Garfield D.A."/>
            <person name="Garvin B.E."/>
            <person name="Gibson G."/>
            <person name="Gilbert D."/>
            <person name="Gnerre S."/>
            <person name="Godfrey J."/>
            <person name="Good R."/>
            <person name="Gotea V."/>
            <person name="Gravely B."/>
            <person name="Greenberg A.J."/>
            <person name="Griffiths-Jones S."/>
            <person name="Gross S."/>
            <person name="Guigo R."/>
            <person name="Gustafson E.A."/>
            <person name="Haerty W."/>
            <person name="Hahn M.W."/>
            <person name="Halligan D.L."/>
            <person name="Halpern A.L."/>
            <person name="Halter G.M."/>
            <person name="Han M.V."/>
            <person name="Heger A."/>
            <person name="Hillier L."/>
            <person name="Hinrichs A.S."/>
            <person name="Holmes I."/>
            <person name="Hoskins R.A."/>
            <person name="Hubisz M.J."/>
            <person name="Hultmark D."/>
            <person name="Huntley M.A."/>
            <person name="Jaffe D.B."/>
            <person name="Jagadeeshan S."/>
            <person name="Jeck W.R."/>
            <person name="Johnson J."/>
            <person name="Jones C.D."/>
            <person name="Jordan W.C."/>
            <person name="Karpen G.H."/>
            <person name="Kataoka E."/>
            <person name="Keightley P.D."/>
            <person name="Kheradpour P."/>
            <person name="Kirkness E.F."/>
            <person name="Koerich L.B."/>
            <person name="Kristiansen K."/>
            <person name="Kudrna D."/>
            <person name="Kulathinal R.J."/>
            <person name="Kumar S."/>
            <person name="Kwok R."/>
            <person name="Lander E."/>
            <person name="Langley C.H."/>
            <person name="Lapoint R."/>
            <person name="Lazzaro B.P."/>
            <person name="Lee S.J."/>
            <person name="Levesque L."/>
            <person name="Li R."/>
            <person name="Lin C.F."/>
            <person name="Lin M.F."/>
            <person name="Lindblad-Toh K."/>
            <person name="Llopart A."/>
            <person name="Long M."/>
            <person name="Low L."/>
            <person name="Lozovsky E."/>
            <person name="Lu J."/>
            <person name="Luo M."/>
            <person name="Machado C.A."/>
            <person name="Makalowski W."/>
            <person name="Marzo M."/>
            <person name="Matsuda M."/>
            <person name="Matzkin L."/>
            <person name="McAllister B."/>
            <person name="McBride C.S."/>
            <person name="McKernan B."/>
            <person name="McKernan K."/>
            <person name="Mendez-Lago M."/>
            <person name="Minx P."/>
            <person name="Mollenhauer M.U."/>
            <person name="Montooth K."/>
            <person name="Mount S.M."/>
            <person name="Mu X."/>
            <person name="Myers E."/>
            <person name="Negre B."/>
            <person name="Newfeld S."/>
            <person name="Nielsen R."/>
            <person name="Noor M.A."/>
            <person name="O'Grady P."/>
            <person name="Pachter L."/>
            <person name="Papaceit M."/>
            <person name="Parisi M.J."/>
            <person name="Parisi M."/>
            <person name="Parts L."/>
            <person name="Pedersen J.S."/>
            <person name="Pesole G."/>
            <person name="Phillippy A.M."/>
            <person name="Ponting C.P."/>
            <person name="Pop M."/>
            <person name="Porcelli D."/>
            <person name="Powell J.R."/>
            <person name="Prohaska S."/>
            <person name="Pruitt K."/>
            <person name="Puig M."/>
            <person name="Quesneville H."/>
            <person name="Ram K.R."/>
            <person name="Rand D."/>
            <person name="Rasmussen M.D."/>
            <person name="Reed L.K."/>
            <person name="Reenan R."/>
            <person name="Reily A."/>
            <person name="Remington K.A."/>
            <person name="Rieger T.T."/>
            <person name="Ritchie M.G."/>
            <person name="Robin C."/>
            <person name="Rogers Y.H."/>
            <person name="Rohde C."/>
            <person name="Rozas J."/>
            <person name="Rubenfield M.J."/>
            <person name="Ruiz A."/>
            <person name="Russo S."/>
            <person name="Salzberg S.L."/>
            <person name="Sanchez-Gracia A."/>
            <person name="Saranga D.J."/>
            <person name="Sato H."/>
            <person name="Schaeffer S.W."/>
            <person name="Schatz M.C."/>
            <person name="Schlenke T."/>
            <person name="Schwartz R."/>
            <person name="Segarra C."/>
            <person name="Singh R.S."/>
            <person name="Sirot L."/>
            <person name="Sirota M."/>
            <person name="Sisneros N.B."/>
            <person name="Smith C.D."/>
            <person name="Smith T.F."/>
            <person name="Spieth J."/>
            <person name="Stage D.E."/>
            <person name="Stark A."/>
            <person name="Stephan W."/>
            <person name="Strausberg R.L."/>
            <person name="Strempel S."/>
            <person name="Sturgill D."/>
            <person name="Sutton G."/>
            <person name="Sutton G.G."/>
            <person name="Tao W."/>
            <person name="Teichmann S."/>
            <person name="Tobari Y.N."/>
            <person name="Tomimura Y."/>
            <person name="Tsolas J.M."/>
            <person name="Valente V.L."/>
            <person name="Venter E."/>
            <person name="Venter J.C."/>
            <person name="Vicario S."/>
            <person name="Vieira F.G."/>
            <person name="Vilella A.J."/>
            <person name="Villasante A."/>
            <person name="Walenz B."/>
            <person name="Wang J."/>
            <person name="Wasserman M."/>
            <person name="Watts T."/>
            <person name="Wilson D."/>
            <person name="Wilson R.K."/>
            <person name="Wing R.A."/>
            <person name="Wolfner M.F."/>
            <person name="Wong A."/>
            <person name="Wong G.K."/>
            <person name="Wu C.I."/>
            <person name="Wu G."/>
            <person name="Yamamoto D."/>
            <person name="Yang H.P."/>
            <person name="Yang S.P."/>
            <person name="Yorke J.A."/>
            <person name="Yoshida K."/>
            <person name="Zdobnov E."/>
            <person name="Zhang P."/>
            <person name="Zhang Y."/>
            <person name="Zimin A.V."/>
            <person name="Baldwin J."/>
            <person name="Abdouelleil A."/>
            <person name="Abdulkadir J."/>
            <person name="Abebe A."/>
            <person name="Abera B."/>
            <person name="Abreu J."/>
            <person name="Acer S.C."/>
            <person name="Aftuck L."/>
            <person name="Alexander A."/>
            <person name="An P."/>
            <person name="Anderson E."/>
            <person name="Anderson S."/>
            <person name="Arachi H."/>
            <person name="Azer M."/>
            <person name="Bachantsang P."/>
            <person name="Barry A."/>
            <person name="Bayul T."/>
            <person name="Berlin A."/>
            <person name="Bessette D."/>
            <person name="Bloom T."/>
            <person name="Blye J."/>
            <person name="Boguslavskiy L."/>
            <person name="Bonnet C."/>
            <person name="Boukhgalter B."/>
            <person name="Bourzgui I."/>
            <person name="Brown A."/>
            <person name="Cahill P."/>
            <person name="Channer S."/>
            <person name="Cheshatsang Y."/>
            <person name="Chuda L."/>
            <person name="Citroen M."/>
            <person name="Collymore A."/>
            <person name="Cooke P."/>
            <person name="Costello M."/>
            <person name="D'Aco K."/>
            <person name="Daza R."/>
            <person name="De Haan G."/>
            <person name="DeGray S."/>
            <person name="DeMaso C."/>
            <person name="Dhargay N."/>
            <person name="Dooley K."/>
            <person name="Dooley E."/>
            <person name="Doricent M."/>
            <person name="Dorje P."/>
            <person name="Dorjee K."/>
            <person name="Dupes A."/>
            <person name="Elong R."/>
            <person name="Falk J."/>
            <person name="Farina A."/>
            <person name="Faro S."/>
            <person name="Ferguson D."/>
            <person name="Fisher S."/>
            <person name="Foley C.D."/>
            <person name="Franke A."/>
            <person name="Friedrich D."/>
            <person name="Gadbois L."/>
            <person name="Gearin G."/>
            <person name="Gearin C.R."/>
            <person name="Giannoukos G."/>
            <person name="Goode T."/>
            <person name="Graham J."/>
            <person name="Grandbois E."/>
            <person name="Grewal S."/>
            <person name="Gyaltsen K."/>
            <person name="Hafez N."/>
            <person name="Hagos B."/>
            <person name="Hall J."/>
            <person name="Henson C."/>
            <person name="Hollinger A."/>
            <person name="Honan T."/>
            <person name="Huard M.D."/>
            <person name="Hughes L."/>
            <person name="Hurhula B."/>
            <person name="Husby M.E."/>
            <person name="Kamat A."/>
            <person name="Kanga B."/>
            <person name="Kashin S."/>
            <person name="Khazanovich D."/>
            <person name="Kisner P."/>
            <person name="Lance K."/>
            <person name="Lara M."/>
            <person name="Lee W."/>
            <person name="Lennon N."/>
            <person name="Letendre F."/>
            <person name="LeVine R."/>
            <person name="Lipovsky A."/>
            <person name="Liu X."/>
            <person name="Liu J."/>
            <person name="Liu S."/>
            <person name="Lokyitsang T."/>
            <person name="Lokyitsang Y."/>
            <person name="Lubonja R."/>
            <person name="Lui A."/>
            <person name="MacDonald P."/>
            <person name="Magnisalis V."/>
            <person name="Maru K."/>
            <person name="Matthews C."/>
            <person name="McCusker W."/>
            <person name="McDonough S."/>
            <person name="Mehta T."/>
            <person name="Meldrim J."/>
            <person name="Meneus L."/>
            <person name="Mihai O."/>
            <person name="Mihalev A."/>
            <person name="Mihova T."/>
            <person name="Mittelman R."/>
            <person name="Mlenga V."/>
            <person name="Montmayeur A."/>
            <person name="Mulrain L."/>
            <person name="Navidi A."/>
            <person name="Naylor J."/>
            <person name="Negash T."/>
            <person name="Nguyen T."/>
            <person name="Nguyen N."/>
            <person name="Nicol R."/>
            <person name="Norbu C."/>
            <person name="Norbu N."/>
            <person name="Novod N."/>
            <person name="O'Neill B."/>
            <person name="Osman S."/>
            <person name="Markiewicz E."/>
            <person name="Oyono O.L."/>
            <person name="Patti C."/>
            <person name="Phunkhang P."/>
            <person name="Pierre F."/>
            <person name="Priest M."/>
            <person name="Raghuraman S."/>
            <person name="Rege F."/>
            <person name="Reyes R."/>
            <person name="Rise C."/>
            <person name="Rogov P."/>
            <person name="Ross K."/>
            <person name="Ryan E."/>
            <person name="Settipalli S."/>
            <person name="Shea T."/>
            <person name="Sherpa N."/>
            <person name="Shi L."/>
            <person name="Shih D."/>
            <person name="Sparrow T."/>
            <person name="Spaulding J."/>
            <person name="Stalker J."/>
            <person name="Stange-Thomann N."/>
            <person name="Stavropoulos S."/>
            <person name="Stone C."/>
            <person name="Strader C."/>
            <person name="Tesfaye S."/>
            <person name="Thomson T."/>
            <person name="Thoulutsang Y."/>
            <person name="Thoulutsang D."/>
            <person name="Topham K."/>
            <person name="Topping I."/>
            <person name="Tsamla T."/>
            <person name="Vassiliev H."/>
            <person name="Vo A."/>
            <person name="Wangchuk T."/>
            <person name="Wangdi T."/>
            <person name="Weiand M."/>
            <person name="Wilkinson J."/>
            <person name="Wilson A."/>
            <person name="Yadav S."/>
            <person name="Young G."/>
            <person name="Yu Q."/>
            <person name="Zembek L."/>
            <person name="Zhong D."/>
            <person name="Zimmer A."/>
            <person name="Zwirko Z."/>
            <person name="Jaffe D.B."/>
            <person name="Alvarez P."/>
            <person name="Brockman W."/>
            <person name="Butler J."/>
            <person name="Chin C."/>
            <person name="Gnerre S."/>
            <person name="Grabherr M."/>
            <person name="Kleber M."/>
            <person name="Mauceli E."/>
            <person name="MacCallum I."/>
        </authorList>
    </citation>
    <scope>NUCLEOTIDE SEQUENCE [LARGE SCALE GENOMIC DNA]</scope>
    <source>
        <strain evidence="3">white501</strain>
    </source>
</reference>
<keyword evidence="3" id="KW-1185">Reference proteome</keyword>
<dbReference type="HOGENOM" id="CLU_2742784_0_0_1"/>
<accession>B4QAE1</accession>
<feature type="region of interest" description="Disordered" evidence="1">
    <location>
        <begin position="25"/>
        <end position="45"/>
    </location>
</feature>
<gene>
    <name evidence="2" type="primary">Dsim\GD22175</name>
    <name evidence="2" type="ORF">Dsim_GD22175</name>
</gene>
<name>B4QAE1_DROSI</name>
<evidence type="ECO:0000313" key="3">
    <source>
        <dbReference type="Proteomes" id="UP000000304"/>
    </source>
</evidence>
<organism evidence="2 3">
    <name type="scientific">Drosophila simulans</name>
    <name type="common">Fruit fly</name>
    <dbReference type="NCBI Taxonomy" id="7240"/>
    <lineage>
        <taxon>Eukaryota</taxon>
        <taxon>Metazoa</taxon>
        <taxon>Ecdysozoa</taxon>
        <taxon>Arthropoda</taxon>
        <taxon>Hexapoda</taxon>
        <taxon>Insecta</taxon>
        <taxon>Pterygota</taxon>
        <taxon>Neoptera</taxon>
        <taxon>Endopterygota</taxon>
        <taxon>Diptera</taxon>
        <taxon>Brachycera</taxon>
        <taxon>Muscomorpha</taxon>
        <taxon>Ephydroidea</taxon>
        <taxon>Drosophilidae</taxon>
        <taxon>Drosophila</taxon>
        <taxon>Sophophora</taxon>
    </lineage>
</organism>
<protein>
    <submittedName>
        <fullName evidence="2">GD22175</fullName>
    </submittedName>
</protein>
<feature type="compositionally biased region" description="Acidic residues" evidence="1">
    <location>
        <begin position="30"/>
        <end position="45"/>
    </location>
</feature>
<dbReference type="EMBL" id="CM000361">
    <property type="protein sequence ID" value="EDX04696.1"/>
    <property type="molecule type" value="Genomic_DNA"/>
</dbReference>
<dbReference type="AlphaFoldDB" id="B4QAE1"/>
<dbReference type="Proteomes" id="UP000000304">
    <property type="component" value="Chromosome 2L"/>
</dbReference>